<dbReference type="SUPFAM" id="SSF50978">
    <property type="entry name" value="WD40 repeat-like"/>
    <property type="match status" value="1"/>
</dbReference>
<comment type="subcellular location">
    <subcellularLocation>
        <location evidence="1">Nucleus</location>
    </subcellularLocation>
</comment>
<dbReference type="InterPro" id="IPR001680">
    <property type="entry name" value="WD40_rpt"/>
</dbReference>
<feature type="compositionally biased region" description="Polar residues" evidence="6">
    <location>
        <begin position="794"/>
        <end position="809"/>
    </location>
</feature>
<dbReference type="InterPro" id="IPR015943">
    <property type="entry name" value="WD40/YVTN_repeat-like_dom_sf"/>
</dbReference>
<organism evidence="10 11">
    <name type="scientific">Ostreococcus tauri</name>
    <name type="common">Marine green alga</name>
    <dbReference type="NCBI Taxonomy" id="70448"/>
    <lineage>
        <taxon>Eukaryota</taxon>
        <taxon>Viridiplantae</taxon>
        <taxon>Chlorophyta</taxon>
        <taxon>Mamiellophyceae</taxon>
        <taxon>Mamiellales</taxon>
        <taxon>Bathycoccaceae</taxon>
        <taxon>Ostreococcus</taxon>
    </lineage>
</organism>
<dbReference type="GO" id="GO:0006261">
    <property type="term" value="P:DNA-templated DNA replication"/>
    <property type="evidence" value="ECO:0007669"/>
    <property type="project" value="TreeGrafter"/>
</dbReference>
<gene>
    <name evidence="10" type="ORF">OT_ostta17g00890</name>
</gene>
<dbReference type="STRING" id="70448.A0A096P995"/>
<feature type="repeat" description="WD" evidence="5">
    <location>
        <begin position="235"/>
        <end position="276"/>
    </location>
</feature>
<evidence type="ECO:0000259" key="8">
    <source>
        <dbReference type="Pfam" id="PF20946"/>
    </source>
</evidence>
<dbReference type="Pfam" id="PF12341">
    <property type="entry name" value="Mcl1_mid"/>
    <property type="match status" value="1"/>
</dbReference>
<dbReference type="Proteomes" id="UP000009170">
    <property type="component" value="Unassembled WGS sequence"/>
</dbReference>
<feature type="domain" description="WDHD1 first WD40" evidence="9">
    <location>
        <begin position="8"/>
        <end position="305"/>
    </location>
</feature>
<dbReference type="GO" id="GO:0000278">
    <property type="term" value="P:mitotic cell cycle"/>
    <property type="evidence" value="ECO:0007669"/>
    <property type="project" value="TreeGrafter"/>
</dbReference>
<protein>
    <submittedName>
        <fullName evidence="10">WD40 repeat</fullName>
    </submittedName>
</protein>
<dbReference type="Pfam" id="PF20946">
    <property type="entry name" value="Ctf4_C"/>
    <property type="match status" value="1"/>
</dbReference>
<dbReference type="GO" id="GO:0003682">
    <property type="term" value="F:chromatin binding"/>
    <property type="evidence" value="ECO:0007669"/>
    <property type="project" value="TreeGrafter"/>
</dbReference>
<evidence type="ECO:0000256" key="3">
    <source>
        <dbReference type="ARBA" id="ARBA00022737"/>
    </source>
</evidence>
<dbReference type="KEGG" id="ota:OT_ostta17g00890"/>
<feature type="domain" description="WDHD1/CFT4 second beta-propeller" evidence="7">
    <location>
        <begin position="388"/>
        <end position="674"/>
    </location>
</feature>
<keyword evidence="2 5" id="KW-0853">WD repeat</keyword>
<dbReference type="InterPro" id="IPR057646">
    <property type="entry name" value="WD40_WDHD1_1st"/>
</dbReference>
<evidence type="ECO:0000313" key="11">
    <source>
        <dbReference type="Proteomes" id="UP000009170"/>
    </source>
</evidence>
<dbReference type="GeneID" id="9831276"/>
<reference evidence="10 11" key="2">
    <citation type="journal article" date="2014" name="BMC Genomics">
        <title>An improved genome of the model marine alga Ostreococcus tauri unfolds by assessing Illumina de novo assemblies.</title>
        <authorList>
            <person name="Blanc-Mathieu R."/>
            <person name="Verhelst B."/>
            <person name="Derelle E."/>
            <person name="Rombauts S."/>
            <person name="Bouget F.Y."/>
            <person name="Carre I."/>
            <person name="Chateau A."/>
            <person name="Eyre-Walker A."/>
            <person name="Grimsley N."/>
            <person name="Moreau H."/>
            <person name="Piegu B."/>
            <person name="Rivals E."/>
            <person name="Schackwitz W."/>
            <person name="Van de Peer Y."/>
            <person name="Piganeau G."/>
        </authorList>
    </citation>
    <scope>NUCLEOTIDE SEQUENCE [LARGE SCALE GENOMIC DNA]</scope>
    <source>
        <strain evidence="11">OTTH 0595 / CCAP 157/2 / RCC745</strain>
    </source>
</reference>
<dbReference type="InterPro" id="IPR022100">
    <property type="entry name" value="WDHD1/CFT4_beta-prop_2nd"/>
</dbReference>
<feature type="region of interest" description="Disordered" evidence="6">
    <location>
        <begin position="774"/>
        <end position="858"/>
    </location>
</feature>
<dbReference type="SMART" id="SM00320">
    <property type="entry name" value="WD40"/>
    <property type="match status" value="5"/>
</dbReference>
<dbReference type="RefSeq" id="XP_022840436.1">
    <property type="nucleotide sequence ID" value="XM_022984109.1"/>
</dbReference>
<keyword evidence="4" id="KW-0539">Nucleus</keyword>
<accession>A0A096P995</accession>
<dbReference type="EMBL" id="CAID01000017">
    <property type="protein sequence ID" value="CEG00544.1"/>
    <property type="molecule type" value="Genomic_DNA"/>
</dbReference>
<dbReference type="PANTHER" id="PTHR19932">
    <property type="entry name" value="WD REPEAT AND HMG-BOX DNA BINDING PROTEIN"/>
    <property type="match status" value="1"/>
</dbReference>
<proteinExistence type="predicted"/>
<reference evidence="11" key="1">
    <citation type="journal article" date="2006" name="Proc. Natl. Acad. Sci. U.S.A.">
        <title>Genome analysis of the smallest free-living eukaryote Ostreococcus tauri unveils many unique features.</title>
        <authorList>
            <person name="Derelle E."/>
            <person name="Ferraz C."/>
            <person name="Rombauts S."/>
            <person name="Rouze P."/>
            <person name="Worden A.Z."/>
            <person name="Robbens S."/>
            <person name="Partensky F."/>
            <person name="Degroeve S."/>
            <person name="Echeynie S."/>
            <person name="Cooke R."/>
            <person name="Saeys Y."/>
            <person name="Wuyts J."/>
            <person name="Jabbari K."/>
            <person name="Bowler C."/>
            <person name="Panaud O."/>
            <person name="Piegu B."/>
            <person name="Ball S.G."/>
            <person name="Ral J.-P."/>
            <person name="Bouget F.-Y."/>
            <person name="Piganeau G."/>
            <person name="De Baets B."/>
            <person name="Picard A."/>
            <person name="Delseny M."/>
            <person name="Demaille J."/>
            <person name="Van de Peer Y."/>
            <person name="Moreau H."/>
        </authorList>
    </citation>
    <scope>NUCLEOTIDE SEQUENCE [LARGE SCALE GENOMIC DNA]</scope>
    <source>
        <strain evidence="11">OTTH 0595 / CCAP 157/2 / RCC745</strain>
    </source>
</reference>
<comment type="caution">
    <text evidence="10">The sequence shown here is derived from an EMBL/GenBank/DDBJ whole genome shotgun (WGS) entry which is preliminary data.</text>
</comment>
<evidence type="ECO:0000313" key="10">
    <source>
        <dbReference type="EMBL" id="CEG00544.1"/>
    </source>
</evidence>
<feature type="domain" description="WDHD1/CFT4 helical bundle" evidence="8">
    <location>
        <begin position="710"/>
        <end position="770"/>
    </location>
</feature>
<name>A0A096P995_OSTTA</name>
<keyword evidence="3" id="KW-0677">Repeat</keyword>
<dbReference type="InterPro" id="IPR036322">
    <property type="entry name" value="WD40_repeat_dom_sf"/>
</dbReference>
<evidence type="ECO:0000256" key="2">
    <source>
        <dbReference type="ARBA" id="ARBA00022574"/>
    </source>
</evidence>
<feature type="compositionally biased region" description="Basic and acidic residues" evidence="6">
    <location>
        <begin position="819"/>
        <end position="837"/>
    </location>
</feature>
<dbReference type="Pfam" id="PF24817">
    <property type="entry name" value="WD40_WDHD1_1st"/>
    <property type="match status" value="1"/>
</dbReference>
<keyword evidence="11" id="KW-1185">Reference proteome</keyword>
<evidence type="ECO:0000259" key="9">
    <source>
        <dbReference type="Pfam" id="PF24817"/>
    </source>
</evidence>
<dbReference type="InterPro" id="IPR048591">
    <property type="entry name" value="WDHD1/CFT4_hel"/>
</dbReference>
<dbReference type="FunCoup" id="A0A096P995">
    <property type="interactions" value="1409"/>
</dbReference>
<dbReference type="PANTHER" id="PTHR19932:SF10">
    <property type="entry name" value="WD REPEAT AND HMG-BOX DNA-BINDING PROTEIN 1"/>
    <property type="match status" value="1"/>
</dbReference>
<dbReference type="Gene3D" id="2.130.10.10">
    <property type="entry name" value="YVTN repeat-like/Quinoprotein amine dehydrogenase"/>
    <property type="match status" value="2"/>
</dbReference>
<dbReference type="PROSITE" id="PS50082">
    <property type="entry name" value="WD_REPEATS_2"/>
    <property type="match status" value="2"/>
</dbReference>
<evidence type="ECO:0000259" key="7">
    <source>
        <dbReference type="Pfam" id="PF12341"/>
    </source>
</evidence>
<dbReference type="InParanoid" id="A0A096P995"/>
<dbReference type="PROSITE" id="PS50294">
    <property type="entry name" value="WD_REPEATS_REGION"/>
    <property type="match status" value="1"/>
</dbReference>
<dbReference type="GO" id="GO:0043596">
    <property type="term" value="C:nuclear replication fork"/>
    <property type="evidence" value="ECO:0007669"/>
    <property type="project" value="TreeGrafter"/>
</dbReference>
<feature type="repeat" description="WD" evidence="5">
    <location>
        <begin position="52"/>
        <end position="93"/>
    </location>
</feature>
<dbReference type="CDD" id="cd00200">
    <property type="entry name" value="WD40"/>
    <property type="match status" value="1"/>
</dbReference>
<evidence type="ECO:0000256" key="5">
    <source>
        <dbReference type="PROSITE-ProRule" id="PRU00221"/>
    </source>
</evidence>
<dbReference type="AlphaFoldDB" id="A0A096P995"/>
<evidence type="ECO:0000256" key="1">
    <source>
        <dbReference type="ARBA" id="ARBA00004123"/>
    </source>
</evidence>
<dbReference type="GO" id="GO:0006281">
    <property type="term" value="P:DNA repair"/>
    <property type="evidence" value="ECO:0007669"/>
    <property type="project" value="TreeGrafter"/>
</dbReference>
<evidence type="ECO:0000256" key="4">
    <source>
        <dbReference type="ARBA" id="ARBA00023242"/>
    </source>
</evidence>
<evidence type="ECO:0000256" key="6">
    <source>
        <dbReference type="SAM" id="MobiDB-lite"/>
    </source>
</evidence>
<sequence>MTSCEWEYAHVAGACDVAFAIDGNDLEKIVTCGTDHSVIVRDKRTSEVEHNFGEHGDAVHALATAPNGKRVATASADYCVKIFSIDKGQFEGNVTRFTLPVHAVAWSGDGKYIAAGGEDGVVKVIDAEDKTVKCTIECPRSKCIKSLSFDPRGEFLAGSDDNGTVFVWVLKPRDENEEVGDAILFATEAPVATGESPLLNSVAWRPDGAVLAVPGRENDVTFFERETFKQIEWEMKGHTEAISLIRWSPNGKYLVTASDDKTVICWDVKKKLAIAKITDTSELVCGAAFSTTGNSMALIKGNGEWAMWDEVVPSKYTSPTASVALSEIDFKSELVAKSEFIDDEVDDMEDNAEEEEDDDDGFVEYDTGKSHYREKVVHVEAGPKPQPAFQPGSVAAVPGSNRRFLSYTMTGSLVATTEGEFSSIEFHFHDTSRLGRIPVITDTYGYTLGVAGEKGCALASPMKDTEQESTLYFHPYDSWVQNSEWQMTMPPGEDILCIATGSSWVAAATSKRYLRVYSLGGAQRQVISLEGDVVSIAGHDDSLGVVWHEAAPIGPAPGDQVLAYAVYNMRHATQLARGRLPLSHQAKLTYMGFSEEGMLLICDSAGVVRMRTEAFGGSFTPVFRSSAARATDGQHHWIVSASASTLFCIITRTSAGPTPSPRPVLSMLPLSVPIITPEQSVTDLEDEAARANFALMVAQSSGEDARLAMGASEKAAIKLFHAACKSQKLSRASDIAETFRQPNSLRAVLKLPAVSRQPALVERIHELIETAVDPEPTQGYTQPESYTPAPAVRSTPSTVAKTNPLTRKNASVPAVDEGNENKDVNELGVGEGKRDFDGTPTPSKAKKSKVVTNPFARG</sequence>
<dbReference type="OrthoDB" id="427368at2759"/>